<dbReference type="Proteomes" id="UP000050795">
    <property type="component" value="Unassembled WGS sequence"/>
</dbReference>
<evidence type="ECO:0000256" key="8">
    <source>
        <dbReference type="SAM" id="Phobius"/>
    </source>
</evidence>
<evidence type="ECO:0000256" key="1">
    <source>
        <dbReference type="ARBA" id="ARBA00004323"/>
    </source>
</evidence>
<evidence type="ECO:0000256" key="4">
    <source>
        <dbReference type="ARBA" id="ARBA00022989"/>
    </source>
</evidence>
<keyword evidence="7" id="KW-0325">Glycoprotein</keyword>
<keyword evidence="9" id="KW-1185">Reference proteome</keyword>
<evidence type="ECO:0000313" key="10">
    <source>
        <dbReference type="WBParaSite" id="TREG1_11060.3"/>
    </source>
</evidence>
<dbReference type="WBParaSite" id="TREG1_11060.3">
    <property type="protein sequence ID" value="TREG1_11060.3"/>
    <property type="gene ID" value="TREG1_11060"/>
</dbReference>
<evidence type="ECO:0000256" key="5">
    <source>
        <dbReference type="ARBA" id="ARBA00023034"/>
    </source>
</evidence>
<keyword evidence="4 8" id="KW-1133">Transmembrane helix</keyword>
<accession>A0AA85INN3</accession>
<dbReference type="GO" id="GO:0035269">
    <property type="term" value="P:protein O-linked glycosylation via mannose"/>
    <property type="evidence" value="ECO:0007669"/>
    <property type="project" value="TreeGrafter"/>
</dbReference>
<dbReference type="Pfam" id="PF01501">
    <property type="entry name" value="Glyco_transf_8"/>
    <property type="match status" value="1"/>
</dbReference>
<keyword evidence="3" id="KW-0735">Signal-anchor</keyword>
<evidence type="ECO:0000256" key="3">
    <source>
        <dbReference type="ARBA" id="ARBA00022968"/>
    </source>
</evidence>
<dbReference type="SUPFAM" id="SSF53448">
    <property type="entry name" value="Nucleotide-diphospho-sugar transferases"/>
    <property type="match status" value="1"/>
</dbReference>
<dbReference type="GO" id="GO:0000139">
    <property type="term" value="C:Golgi membrane"/>
    <property type="evidence" value="ECO:0007669"/>
    <property type="project" value="UniProtKB-SubCell"/>
</dbReference>
<protein>
    <submittedName>
        <fullName evidence="10">Uncharacterized protein</fullName>
    </submittedName>
</protein>
<dbReference type="AlphaFoldDB" id="A0AA85INN3"/>
<evidence type="ECO:0000256" key="6">
    <source>
        <dbReference type="ARBA" id="ARBA00023136"/>
    </source>
</evidence>
<keyword evidence="6 8" id="KW-0472">Membrane</keyword>
<evidence type="ECO:0000256" key="2">
    <source>
        <dbReference type="ARBA" id="ARBA00022692"/>
    </source>
</evidence>
<keyword evidence="5" id="KW-0333">Golgi apparatus</keyword>
<dbReference type="InterPro" id="IPR051292">
    <property type="entry name" value="Xyl/GlcA_transferase"/>
</dbReference>
<reference evidence="10" key="2">
    <citation type="submission" date="2023-11" db="UniProtKB">
        <authorList>
            <consortium name="WormBaseParasite"/>
        </authorList>
    </citation>
    <scope>IDENTIFICATION</scope>
</reference>
<comment type="subcellular location">
    <subcellularLocation>
        <location evidence="1">Golgi apparatus membrane</location>
        <topology evidence="1">Single-pass type II membrane protein</topology>
    </subcellularLocation>
</comment>
<evidence type="ECO:0000313" key="9">
    <source>
        <dbReference type="Proteomes" id="UP000050795"/>
    </source>
</evidence>
<organism evidence="9 10">
    <name type="scientific">Trichobilharzia regenti</name>
    <name type="common">Nasal bird schistosome</name>
    <dbReference type="NCBI Taxonomy" id="157069"/>
    <lineage>
        <taxon>Eukaryota</taxon>
        <taxon>Metazoa</taxon>
        <taxon>Spiralia</taxon>
        <taxon>Lophotrochozoa</taxon>
        <taxon>Platyhelminthes</taxon>
        <taxon>Trematoda</taxon>
        <taxon>Digenea</taxon>
        <taxon>Strigeidida</taxon>
        <taxon>Schistosomatoidea</taxon>
        <taxon>Schistosomatidae</taxon>
        <taxon>Trichobilharzia</taxon>
    </lineage>
</organism>
<name>A0AA85INN3_TRIRE</name>
<dbReference type="Gene3D" id="3.90.550.10">
    <property type="entry name" value="Spore Coat Polysaccharide Biosynthesis Protein SpsA, Chain A"/>
    <property type="match status" value="1"/>
</dbReference>
<dbReference type="PANTHER" id="PTHR12270">
    <property type="entry name" value="GLYCOSYLTRANSFERASE-RELATED"/>
    <property type="match status" value="1"/>
</dbReference>
<dbReference type="GO" id="GO:0015020">
    <property type="term" value="F:glucuronosyltransferase activity"/>
    <property type="evidence" value="ECO:0007669"/>
    <property type="project" value="TreeGrafter"/>
</dbReference>
<reference evidence="9" key="1">
    <citation type="submission" date="2022-06" db="EMBL/GenBank/DDBJ databases">
        <authorList>
            <person name="Berger JAMES D."/>
            <person name="Berger JAMES D."/>
        </authorList>
    </citation>
    <scope>NUCLEOTIDE SEQUENCE [LARGE SCALE GENOMIC DNA]</scope>
</reference>
<feature type="transmembrane region" description="Helical" evidence="8">
    <location>
        <begin position="20"/>
        <end position="39"/>
    </location>
</feature>
<proteinExistence type="predicted"/>
<dbReference type="GO" id="GO:0042285">
    <property type="term" value="F:xylosyltransferase activity"/>
    <property type="evidence" value="ECO:0007669"/>
    <property type="project" value="TreeGrafter"/>
</dbReference>
<sequence>MKAFCVKKVTLPFKSKGCIIALSGLIVIVFIYSLSLSLLTTSIKNVQNIHPTLTNNGIHIATLITSEKDLSYIDVLIKSMMYYQKRFHCQQKRCCLVDLCQRITNKNTECLDKKLTNGAITFHLLIDKSSRAKLQTIVKNWHLNKVNFEFYDYKPYLSKLNWILSHPPADIKSCTKLLLPEILPSYVRQVISLDVDLMLNADINELWNRFRYFRGSQMIGLAIEQNPYFESVMNSLVKNWKGYGYNTGVILLNLAKLRSVPWNHLWMSATKFIMRNMGYLKNAEQDIINLIASRNIELFYEIPCEWNIQLSRGVEIRRCPVTWITKNKQVNDEELFYRNQPKIIHMNHQIKPEDIDLKNILNIDLNTSDTIYNADLLYKKYLKEYFKYRHVSRQCFY</sequence>
<evidence type="ECO:0000256" key="7">
    <source>
        <dbReference type="ARBA" id="ARBA00023180"/>
    </source>
</evidence>
<dbReference type="InterPro" id="IPR002495">
    <property type="entry name" value="Glyco_trans_8"/>
</dbReference>
<keyword evidence="2 8" id="KW-0812">Transmembrane</keyword>
<dbReference type="InterPro" id="IPR029044">
    <property type="entry name" value="Nucleotide-diphossugar_trans"/>
</dbReference>
<dbReference type="PANTHER" id="PTHR12270:SF25">
    <property type="entry name" value="GLYCOSYLTRANSFERASE-LIKE PROTEIN LARGE"/>
    <property type="match status" value="1"/>
</dbReference>